<dbReference type="GO" id="GO:0051693">
    <property type="term" value="P:actin filament capping"/>
    <property type="evidence" value="ECO:0007669"/>
    <property type="project" value="UniProtKB-ARBA"/>
</dbReference>
<dbReference type="InterPro" id="IPR004100">
    <property type="entry name" value="ATPase_F1/V1/A1_a/bsu_N"/>
</dbReference>
<evidence type="ECO:0000256" key="4">
    <source>
        <dbReference type="ARBA" id="ARBA00022781"/>
    </source>
</evidence>
<dbReference type="Proteomes" id="UP000593560">
    <property type="component" value="Unassembled WGS sequence"/>
</dbReference>
<name>A0A7J9G4T8_9ROSI</name>
<evidence type="ECO:0000259" key="8">
    <source>
        <dbReference type="Pfam" id="PF02874"/>
    </source>
</evidence>
<protein>
    <recommendedName>
        <fullName evidence="6">Vacuolar proton pump subunit B</fullName>
        <shortName evidence="6">V-ATPase subunit B</shortName>
    </recommendedName>
    <alternativeName>
        <fullName evidence="6">Vacuolar proton pump subunit B</fullName>
    </alternativeName>
</protein>
<dbReference type="InterPro" id="IPR005723">
    <property type="entry name" value="ATPase_V1-cplx_bsu"/>
</dbReference>
<keyword evidence="3 6" id="KW-0813">Transport</keyword>
<evidence type="ECO:0000259" key="7">
    <source>
        <dbReference type="Pfam" id="PF00006"/>
    </source>
</evidence>
<dbReference type="PIRSF" id="PIRSF039114">
    <property type="entry name" value="V-ATPsynth_beta/V-ATPase_B"/>
    <property type="match status" value="1"/>
</dbReference>
<sequence length="470" mass="52407">MGAEKNFIDMAEGTLEIGMEYRTVSGVAGPLVILDKVKGPKYQEIVNIRLGDGTTRRGQVLEVDGEKAVVQVFEGTSGIDNKYTTVQFTGEVLKTPVSLDMLGRIFNGSGKPIDNGPPILPEAYLDISGSSINPSERTYPEEMIQTGISTIDVMNSIARGQKIPLFSAAGLPHNEIAAQICRQAGLVKRLEKSDNLLDDQEEDNFAIVFAAMGVNMETAQFFKRDFEENGSMERVTLFLNLANDPTIERIITPRIALTTAEYLAYECGKHVLVILTDMSSYADALREVSAAREEVPGRRGYPGYMYTDLATIYERAGRIEGRKGSITQIPILTMPNDDITHPTPDLTGYITEGQIYIDRQLHNRQSAIGEGMTRRDHADVSNQLYANYAIGKDVQAMKAVVGEEALSSEDLLYLEFLDKFERKFVTQGAYDTRNIFQSLDLAWTLLRIFPRELLHRIPAKTLDQYYSRES</sequence>
<dbReference type="CDD" id="cd18112">
    <property type="entry name" value="ATP-synt_V_A-type_beta_C"/>
    <property type="match status" value="1"/>
</dbReference>
<evidence type="ECO:0000256" key="6">
    <source>
        <dbReference type="RuleBase" id="RU366021"/>
    </source>
</evidence>
<feature type="domain" description="ATP synthase A/B type C-terminal" evidence="9">
    <location>
        <begin position="367"/>
        <end position="466"/>
    </location>
</feature>
<comment type="similarity">
    <text evidence="2 6">Belongs to the ATPase alpha/beta chains family.</text>
</comment>
<dbReference type="Pfam" id="PF00006">
    <property type="entry name" value="ATP-synt_ab"/>
    <property type="match status" value="1"/>
</dbReference>
<evidence type="ECO:0000256" key="3">
    <source>
        <dbReference type="ARBA" id="ARBA00022448"/>
    </source>
</evidence>
<keyword evidence="4 6" id="KW-0375">Hydrogen ion transport</keyword>
<comment type="caution">
    <text evidence="10">The sequence shown here is derived from an EMBL/GenBank/DDBJ whole genome shotgun (WGS) entry which is preliminary data.</text>
</comment>
<evidence type="ECO:0000256" key="5">
    <source>
        <dbReference type="ARBA" id="ARBA00023065"/>
    </source>
</evidence>
<keyword evidence="5 6" id="KW-0406">Ion transport</keyword>
<dbReference type="Pfam" id="PF22919">
    <property type="entry name" value="ATP-synt_VA_C"/>
    <property type="match status" value="1"/>
</dbReference>
<dbReference type="Pfam" id="PF02874">
    <property type="entry name" value="ATP-synt_ab_N"/>
    <property type="match status" value="1"/>
</dbReference>
<dbReference type="NCBIfam" id="TIGR01040">
    <property type="entry name" value="V-ATPase_V1_B"/>
    <property type="match status" value="1"/>
</dbReference>
<dbReference type="GO" id="GO:0007035">
    <property type="term" value="P:vacuolar acidification"/>
    <property type="evidence" value="ECO:0007669"/>
    <property type="project" value="TreeGrafter"/>
</dbReference>
<dbReference type="SUPFAM" id="SSF52540">
    <property type="entry name" value="P-loop containing nucleoside triphosphate hydrolases"/>
    <property type="match status" value="1"/>
</dbReference>
<dbReference type="FunFam" id="3.40.50.12240:FF:000001">
    <property type="entry name" value="V-type proton ATPase subunit B, brain"/>
    <property type="match status" value="1"/>
</dbReference>
<dbReference type="GO" id="GO:0051015">
    <property type="term" value="F:actin filament binding"/>
    <property type="evidence" value="ECO:0007669"/>
    <property type="project" value="UniProtKB-ARBA"/>
</dbReference>
<dbReference type="InterPro" id="IPR022879">
    <property type="entry name" value="V-ATPase_su_B/beta"/>
</dbReference>
<comment type="function">
    <text evidence="1">Non-catalytic subunit of the peripheral V1 complex of vacuolar ATPase. V-ATPase is responsible for acidifying a variety of intracellular compartments in eukaryotic cells.</text>
</comment>
<feature type="domain" description="ATPase F1/V1/A1 complex alpha/beta subunit nucleotide-binding" evidence="7">
    <location>
        <begin position="147"/>
        <end position="365"/>
    </location>
</feature>
<evidence type="ECO:0000259" key="9">
    <source>
        <dbReference type="Pfam" id="PF22919"/>
    </source>
</evidence>
<dbReference type="InterPro" id="IPR027417">
    <property type="entry name" value="P-loop_NTPase"/>
</dbReference>
<dbReference type="PANTHER" id="PTHR43389">
    <property type="entry name" value="V-TYPE PROTON ATPASE SUBUNIT B"/>
    <property type="match status" value="1"/>
</dbReference>
<accession>A0A7J9G4T8</accession>
<evidence type="ECO:0000256" key="2">
    <source>
        <dbReference type="ARBA" id="ARBA00008936"/>
    </source>
</evidence>
<dbReference type="Gene3D" id="3.40.50.12240">
    <property type="match status" value="1"/>
</dbReference>
<comment type="subunit">
    <text evidence="6">V-ATPase is a heteromultimeric enzyme composed of a peripheral catalytic V1 complex attached to an integral membrane V0 proton pore complex.</text>
</comment>
<dbReference type="OrthoDB" id="938411at2759"/>
<dbReference type="CDD" id="cd18118">
    <property type="entry name" value="ATP-synt_V_A-type_beta_N"/>
    <property type="match status" value="1"/>
</dbReference>
<dbReference type="GO" id="GO:0051017">
    <property type="term" value="P:actin filament bundle assembly"/>
    <property type="evidence" value="ECO:0007669"/>
    <property type="project" value="UniProtKB-ARBA"/>
</dbReference>
<dbReference type="GO" id="GO:0005524">
    <property type="term" value="F:ATP binding"/>
    <property type="evidence" value="ECO:0007669"/>
    <property type="project" value="InterPro"/>
</dbReference>
<dbReference type="PANTHER" id="PTHR43389:SF27">
    <property type="entry name" value="V-TYPE PROTON ATPASE SUBUNIT B1-RELATED"/>
    <property type="match status" value="1"/>
</dbReference>
<dbReference type="GO" id="GO:0033180">
    <property type="term" value="C:proton-transporting V-type ATPase, V1 domain"/>
    <property type="evidence" value="ECO:0007669"/>
    <property type="project" value="InterPro"/>
</dbReference>
<dbReference type="EMBL" id="JABFAD010000002">
    <property type="protein sequence ID" value="MBA0792471.1"/>
    <property type="molecule type" value="Genomic_DNA"/>
</dbReference>
<proteinExistence type="inferred from homology"/>
<evidence type="ECO:0000256" key="1">
    <source>
        <dbReference type="ARBA" id="ARBA00002690"/>
    </source>
</evidence>
<dbReference type="InterPro" id="IPR055190">
    <property type="entry name" value="ATP-synt_VA_C"/>
</dbReference>
<feature type="domain" description="ATPase F1/V1/A1 complex alpha/beta subunit N-terminal" evidence="8">
    <location>
        <begin position="24"/>
        <end position="90"/>
    </location>
</feature>
<organism evidence="10 11">
    <name type="scientific">Gossypium harknessii</name>
    <dbReference type="NCBI Taxonomy" id="34285"/>
    <lineage>
        <taxon>Eukaryota</taxon>
        <taxon>Viridiplantae</taxon>
        <taxon>Streptophyta</taxon>
        <taxon>Embryophyta</taxon>
        <taxon>Tracheophyta</taxon>
        <taxon>Spermatophyta</taxon>
        <taxon>Magnoliopsida</taxon>
        <taxon>eudicotyledons</taxon>
        <taxon>Gunneridae</taxon>
        <taxon>Pentapetalae</taxon>
        <taxon>rosids</taxon>
        <taxon>malvids</taxon>
        <taxon>Malvales</taxon>
        <taxon>Malvaceae</taxon>
        <taxon>Malvoideae</taxon>
        <taxon>Gossypium</taxon>
    </lineage>
</organism>
<dbReference type="GO" id="GO:0046961">
    <property type="term" value="F:proton-transporting ATPase activity, rotational mechanism"/>
    <property type="evidence" value="ECO:0007669"/>
    <property type="project" value="InterPro"/>
</dbReference>
<reference evidence="10 11" key="1">
    <citation type="journal article" date="2019" name="Genome Biol. Evol.">
        <title>Insights into the evolution of the New World diploid cottons (Gossypium, subgenus Houzingenia) based on genome sequencing.</title>
        <authorList>
            <person name="Grover C.E."/>
            <person name="Arick M.A. 2nd"/>
            <person name="Thrash A."/>
            <person name="Conover J.L."/>
            <person name="Sanders W.S."/>
            <person name="Peterson D.G."/>
            <person name="Frelichowski J.E."/>
            <person name="Scheffler J.A."/>
            <person name="Scheffler B.E."/>
            <person name="Wendel J.F."/>
        </authorList>
    </citation>
    <scope>NUCLEOTIDE SEQUENCE [LARGE SCALE GENOMIC DNA]</scope>
    <source>
        <strain evidence="10">0</strain>
        <tissue evidence="10">Leaf</tissue>
    </source>
</reference>
<dbReference type="AlphaFoldDB" id="A0A7J9G4T8"/>
<dbReference type="HAMAP" id="MF_00310">
    <property type="entry name" value="ATP_synth_B_arch"/>
    <property type="match status" value="1"/>
</dbReference>
<dbReference type="GO" id="GO:0046034">
    <property type="term" value="P:ATP metabolic process"/>
    <property type="evidence" value="ECO:0007669"/>
    <property type="project" value="InterPro"/>
</dbReference>
<comment type="function">
    <text evidence="6">Non-catalytic subunit of the V1 complex of vacuolar(H+)-ATPase (V-ATPase), a multisubunit enzyme composed of a peripheral complex (V1) that hydrolyzes ATP and a membrane integral complex (V0) that translocates protons. V-ATPase is responsible for acidifying and maintaining the pH of intracellular compartments.</text>
</comment>
<dbReference type="NCBIfam" id="NF003235">
    <property type="entry name" value="PRK04196.1"/>
    <property type="match status" value="1"/>
</dbReference>
<dbReference type="InterPro" id="IPR000194">
    <property type="entry name" value="ATPase_F1/V1/A1_a/bsu_nucl-bd"/>
</dbReference>
<evidence type="ECO:0000313" key="11">
    <source>
        <dbReference type="Proteomes" id="UP000593560"/>
    </source>
</evidence>
<gene>
    <name evidence="10" type="ORF">Gohar_016968</name>
</gene>
<dbReference type="CDD" id="cd01135">
    <property type="entry name" value="V_A-ATPase_B"/>
    <property type="match status" value="1"/>
</dbReference>
<evidence type="ECO:0000313" key="10">
    <source>
        <dbReference type="EMBL" id="MBA0792471.1"/>
    </source>
</evidence>
<keyword evidence="11" id="KW-1185">Reference proteome</keyword>